<evidence type="ECO:0000256" key="3">
    <source>
        <dbReference type="SAM" id="Phobius"/>
    </source>
</evidence>
<feature type="region of interest" description="Disordered" evidence="2">
    <location>
        <begin position="87"/>
        <end position="196"/>
    </location>
</feature>
<dbReference type="EMBL" id="JAGMUV010000006">
    <property type="protein sequence ID" value="KAH7152880.1"/>
    <property type="molecule type" value="Genomic_DNA"/>
</dbReference>
<feature type="transmembrane region" description="Helical" evidence="3">
    <location>
        <begin position="208"/>
        <end position="233"/>
    </location>
</feature>
<reference evidence="4" key="1">
    <citation type="journal article" date="2021" name="Nat. Commun.">
        <title>Genetic determinants of endophytism in the Arabidopsis root mycobiome.</title>
        <authorList>
            <person name="Mesny F."/>
            <person name="Miyauchi S."/>
            <person name="Thiergart T."/>
            <person name="Pickel B."/>
            <person name="Atanasova L."/>
            <person name="Karlsson M."/>
            <person name="Huettel B."/>
            <person name="Barry K.W."/>
            <person name="Haridas S."/>
            <person name="Chen C."/>
            <person name="Bauer D."/>
            <person name="Andreopoulos W."/>
            <person name="Pangilinan J."/>
            <person name="LaButti K."/>
            <person name="Riley R."/>
            <person name="Lipzen A."/>
            <person name="Clum A."/>
            <person name="Drula E."/>
            <person name="Henrissat B."/>
            <person name="Kohler A."/>
            <person name="Grigoriev I.V."/>
            <person name="Martin F.M."/>
            <person name="Hacquard S."/>
        </authorList>
    </citation>
    <scope>NUCLEOTIDE SEQUENCE</scope>
    <source>
        <strain evidence="4">MPI-CAGE-AT-0147</strain>
    </source>
</reference>
<feature type="compositionally biased region" description="Basic and acidic residues" evidence="2">
    <location>
        <begin position="87"/>
        <end position="107"/>
    </location>
</feature>
<keyword evidence="3" id="KW-0472">Membrane</keyword>
<dbReference type="PANTHER" id="PTHR28297:SF1">
    <property type="entry name" value="FUNGAL PROTEIN"/>
    <property type="match status" value="1"/>
</dbReference>
<keyword evidence="5" id="KW-1185">Reference proteome</keyword>
<feature type="compositionally biased region" description="Basic and acidic residues" evidence="2">
    <location>
        <begin position="1"/>
        <end position="21"/>
    </location>
</feature>
<feature type="transmembrane region" description="Helical" evidence="3">
    <location>
        <begin position="346"/>
        <end position="368"/>
    </location>
</feature>
<evidence type="ECO:0000256" key="2">
    <source>
        <dbReference type="SAM" id="MobiDB-lite"/>
    </source>
</evidence>
<organism evidence="4 5">
    <name type="scientific">Dactylonectria macrodidyma</name>
    <dbReference type="NCBI Taxonomy" id="307937"/>
    <lineage>
        <taxon>Eukaryota</taxon>
        <taxon>Fungi</taxon>
        <taxon>Dikarya</taxon>
        <taxon>Ascomycota</taxon>
        <taxon>Pezizomycotina</taxon>
        <taxon>Sordariomycetes</taxon>
        <taxon>Hypocreomycetidae</taxon>
        <taxon>Hypocreales</taxon>
        <taxon>Nectriaceae</taxon>
        <taxon>Dactylonectria</taxon>
    </lineage>
</organism>
<dbReference type="OrthoDB" id="15595at2759"/>
<evidence type="ECO:0000256" key="1">
    <source>
        <dbReference type="SAM" id="Coils"/>
    </source>
</evidence>
<dbReference type="Pfam" id="PF10445">
    <property type="entry name" value="DUF2456"/>
    <property type="match status" value="1"/>
</dbReference>
<feature type="transmembrane region" description="Helical" evidence="3">
    <location>
        <begin position="388"/>
        <end position="408"/>
    </location>
</feature>
<feature type="coiled-coil region" evidence="1">
    <location>
        <begin position="48"/>
        <end position="79"/>
    </location>
</feature>
<keyword evidence="1" id="KW-0175">Coiled coil</keyword>
<protein>
    <submittedName>
        <fullName evidence="4">Uncharacterized protein</fullName>
    </submittedName>
</protein>
<evidence type="ECO:0000313" key="5">
    <source>
        <dbReference type="Proteomes" id="UP000738349"/>
    </source>
</evidence>
<dbReference type="AlphaFoldDB" id="A0A9P9F5V4"/>
<proteinExistence type="predicted"/>
<accession>A0A9P9F5V4</accession>
<comment type="caution">
    <text evidence="4">The sequence shown here is derived from an EMBL/GenBank/DDBJ whole genome shotgun (WGS) entry which is preliminary data.</text>
</comment>
<keyword evidence="3" id="KW-0812">Transmembrane</keyword>
<name>A0A9P9F5V4_9HYPO</name>
<evidence type="ECO:0000313" key="4">
    <source>
        <dbReference type="EMBL" id="KAH7152880.1"/>
    </source>
</evidence>
<dbReference type="InterPro" id="IPR018852">
    <property type="entry name" value="DUF2456"/>
</dbReference>
<feature type="region of interest" description="Disordered" evidence="2">
    <location>
        <begin position="1"/>
        <end position="30"/>
    </location>
</feature>
<sequence length="422" mass="48367">MYRSEMQLKEEGLLHPLERGADSSVNRPDSPGIIRNVLRPLENKIYEYEVLTQQAHRQREQLDEEIRLMQHRRSMAKERFMMARAKRDEYERQHQDVDRALRGEPKSQRQRQSRDQYWNQPLIQPREQTREQTREQPREPPPSQPRDQPRNQRWPQPQPELEPESESEQWVARGESFDEKIQIKKETGTPSGRTRLLPSDKFTLHQMFYIFILSGIGGMIVSGGINFGLAYAMYTTQNTVENPIYLFQLPNTLAGDGAVTIIIQCIMTWFIEKGLVALDLSRRGIQPIGFIPMPTHPLLRWLFWLPQLGYDKAAEAETLYEPQGKAAASGFAGTIVSVLQEATRGFLIAIASFFLLWPASVGILIAVGEDVGGDFMYSDRWIPQIFKGILGGVLGLLTTPLMAGFWLIKAGWEGDRNPYLEG</sequence>
<gene>
    <name evidence="4" type="ORF">EDB81DRAFT_789918</name>
</gene>
<dbReference type="PANTHER" id="PTHR28297">
    <property type="entry name" value="FUNGAL PROTEIN"/>
    <property type="match status" value="1"/>
</dbReference>
<feature type="compositionally biased region" description="Basic and acidic residues" evidence="2">
    <location>
        <begin position="127"/>
        <end position="138"/>
    </location>
</feature>
<keyword evidence="3" id="KW-1133">Transmembrane helix</keyword>
<feature type="transmembrane region" description="Helical" evidence="3">
    <location>
        <begin position="253"/>
        <end position="271"/>
    </location>
</feature>
<dbReference type="Proteomes" id="UP000738349">
    <property type="component" value="Unassembled WGS sequence"/>
</dbReference>
<feature type="compositionally biased region" description="Basic and acidic residues" evidence="2">
    <location>
        <begin position="175"/>
        <end position="187"/>
    </location>
</feature>